<dbReference type="InterPro" id="IPR001853">
    <property type="entry name" value="DSBA-like_thioredoxin_dom"/>
</dbReference>
<dbReference type="GO" id="GO:0016491">
    <property type="term" value="F:oxidoreductase activity"/>
    <property type="evidence" value="ECO:0007669"/>
    <property type="project" value="UniProtKB-KW"/>
</dbReference>
<evidence type="ECO:0000259" key="5">
    <source>
        <dbReference type="Pfam" id="PF01323"/>
    </source>
</evidence>
<evidence type="ECO:0000256" key="2">
    <source>
        <dbReference type="ARBA" id="ARBA00023002"/>
    </source>
</evidence>
<dbReference type="InterPro" id="IPR041205">
    <property type="entry name" value="ScsC_N"/>
</dbReference>
<dbReference type="CDD" id="cd03023">
    <property type="entry name" value="DsbA_Com1_like"/>
    <property type="match status" value="1"/>
</dbReference>
<gene>
    <name evidence="7" type="ORF">KUV31_11960</name>
</gene>
<dbReference type="Pfam" id="PF01323">
    <property type="entry name" value="DSBA"/>
    <property type="match status" value="1"/>
</dbReference>
<dbReference type="RefSeq" id="WP_222405697.1">
    <property type="nucleotide sequence ID" value="NZ_JAHVKP010000001.1"/>
</dbReference>
<dbReference type="SUPFAM" id="SSF52833">
    <property type="entry name" value="Thioredoxin-like"/>
    <property type="match status" value="1"/>
</dbReference>
<dbReference type="AlphaFoldDB" id="A0A9Q3XE34"/>
<protein>
    <submittedName>
        <fullName evidence="7">DsbA family protein</fullName>
    </submittedName>
</protein>
<proteinExistence type="predicted"/>
<dbReference type="InterPro" id="IPR036249">
    <property type="entry name" value="Thioredoxin-like_sf"/>
</dbReference>
<evidence type="ECO:0000259" key="6">
    <source>
        <dbReference type="Pfam" id="PF18312"/>
    </source>
</evidence>
<feature type="domain" description="Copper resistance protein ScsC N-terminal" evidence="6">
    <location>
        <begin position="32"/>
        <end position="55"/>
    </location>
</feature>
<name>A0A9Q3XE34_9SPHN</name>
<dbReference type="PANTHER" id="PTHR13887:SF14">
    <property type="entry name" value="DISULFIDE BOND FORMATION PROTEIN D"/>
    <property type="match status" value="1"/>
</dbReference>
<sequence>MKHLLTVVIAVLGGFAGAAIWSLTGVGNSMTRDYLIENPEILPEMARAYQAQEAESRLASVGDEVREPFPGAILGNPNGSRTLVKFTDYACGYCRASVADVDRLIAEDPELRVVIREWPIFQGSEAASRMALAAANQGRFDAFYHAMFASGPPTAESIAAAARSAGMDMEAAQAFGSSDAATAELARNEAYARQLGFTGTPSWIAGNAAFEGAVGFAELNAAVNNEAS</sequence>
<evidence type="ECO:0000256" key="1">
    <source>
        <dbReference type="ARBA" id="ARBA00022729"/>
    </source>
</evidence>
<evidence type="ECO:0000256" key="4">
    <source>
        <dbReference type="ARBA" id="ARBA00023284"/>
    </source>
</evidence>
<organism evidence="7 8">
    <name type="scientific">Qipengyuania aquimaris</name>
    <dbReference type="NCBI Taxonomy" id="255984"/>
    <lineage>
        <taxon>Bacteria</taxon>
        <taxon>Pseudomonadati</taxon>
        <taxon>Pseudomonadota</taxon>
        <taxon>Alphaproteobacteria</taxon>
        <taxon>Sphingomonadales</taxon>
        <taxon>Erythrobacteraceae</taxon>
        <taxon>Qipengyuania</taxon>
    </lineage>
</organism>
<keyword evidence="4" id="KW-0676">Redox-active center</keyword>
<keyword evidence="1" id="KW-0732">Signal</keyword>
<keyword evidence="3" id="KW-1015">Disulfide bond</keyword>
<dbReference type="Pfam" id="PF18312">
    <property type="entry name" value="ScsC_N"/>
    <property type="match status" value="1"/>
</dbReference>
<feature type="domain" description="DSBA-like thioredoxin" evidence="5">
    <location>
        <begin position="82"/>
        <end position="222"/>
    </location>
</feature>
<dbReference type="EMBL" id="JAHVKP010000001">
    <property type="protein sequence ID" value="MBY6219054.1"/>
    <property type="molecule type" value="Genomic_DNA"/>
</dbReference>
<dbReference type="PANTHER" id="PTHR13887">
    <property type="entry name" value="GLUTATHIONE S-TRANSFERASE KAPPA"/>
    <property type="match status" value="1"/>
</dbReference>
<dbReference type="Gene3D" id="3.40.30.10">
    <property type="entry name" value="Glutaredoxin"/>
    <property type="match status" value="1"/>
</dbReference>
<evidence type="ECO:0000313" key="8">
    <source>
        <dbReference type="Proteomes" id="UP000824927"/>
    </source>
</evidence>
<comment type="caution">
    <text evidence="7">The sequence shown here is derived from an EMBL/GenBank/DDBJ whole genome shotgun (WGS) entry which is preliminary data.</text>
</comment>
<dbReference type="Proteomes" id="UP000824927">
    <property type="component" value="Unassembled WGS sequence"/>
</dbReference>
<evidence type="ECO:0000256" key="3">
    <source>
        <dbReference type="ARBA" id="ARBA00023157"/>
    </source>
</evidence>
<evidence type="ECO:0000313" key="7">
    <source>
        <dbReference type="EMBL" id="MBY6219054.1"/>
    </source>
</evidence>
<reference evidence="7" key="1">
    <citation type="submission" date="2021-06" db="EMBL/GenBank/DDBJ databases">
        <title>50 bacteria genomes isolated from Dapeng, Shenzhen, China.</title>
        <authorList>
            <person name="Zheng W."/>
            <person name="Yu S."/>
            <person name="Huang Y."/>
        </authorList>
    </citation>
    <scope>NUCLEOTIDE SEQUENCE</scope>
    <source>
        <strain evidence="7">DP4N28-2</strain>
    </source>
</reference>
<keyword evidence="2" id="KW-0560">Oxidoreductase</keyword>
<accession>A0A9Q3XE34</accession>